<feature type="transmembrane region" description="Helical" evidence="1">
    <location>
        <begin position="437"/>
        <end position="458"/>
    </location>
</feature>
<feature type="transmembrane region" description="Helical" evidence="1">
    <location>
        <begin position="203"/>
        <end position="231"/>
    </location>
</feature>
<feature type="transmembrane region" description="Helical" evidence="1">
    <location>
        <begin position="359"/>
        <end position="378"/>
    </location>
</feature>
<feature type="transmembrane region" description="Helical" evidence="1">
    <location>
        <begin position="495"/>
        <end position="514"/>
    </location>
</feature>
<gene>
    <name evidence="2" type="ORF">OAUR00152_LOCUS1771</name>
</gene>
<dbReference type="EMBL" id="HBKQ01002627">
    <property type="protein sequence ID" value="CAE2203674.1"/>
    <property type="molecule type" value="Transcribed_RNA"/>
</dbReference>
<reference evidence="2" key="1">
    <citation type="submission" date="2021-01" db="EMBL/GenBank/DDBJ databases">
        <authorList>
            <person name="Corre E."/>
            <person name="Pelletier E."/>
            <person name="Niang G."/>
            <person name="Scheremetjew M."/>
            <person name="Finn R."/>
            <person name="Kale V."/>
            <person name="Holt S."/>
            <person name="Cochrane G."/>
            <person name="Meng A."/>
            <person name="Brown T."/>
            <person name="Cohen L."/>
        </authorList>
    </citation>
    <scope>NUCLEOTIDE SEQUENCE</scope>
    <source>
        <strain evidence="2">Isolate 1302-5</strain>
    </source>
</reference>
<keyword evidence="1" id="KW-0812">Transmembrane</keyword>
<protein>
    <submittedName>
        <fullName evidence="2">Uncharacterized protein</fullName>
    </submittedName>
</protein>
<organism evidence="2">
    <name type="scientific">Odontella aurita</name>
    <dbReference type="NCBI Taxonomy" id="265563"/>
    <lineage>
        <taxon>Eukaryota</taxon>
        <taxon>Sar</taxon>
        <taxon>Stramenopiles</taxon>
        <taxon>Ochrophyta</taxon>
        <taxon>Bacillariophyta</taxon>
        <taxon>Mediophyceae</taxon>
        <taxon>Biddulphiophycidae</taxon>
        <taxon>Eupodiscales</taxon>
        <taxon>Odontellaceae</taxon>
        <taxon>Odontella</taxon>
    </lineage>
</organism>
<sequence>MPWGFDGTVREFWEYVNSAGGIGEGLGGSERASAGGIKKGSNGEDDGRREVVTVLSISGGLRDELIPPDACEIDGGISVLSSSVMPPRTAPADSEYASYALAETTGLGMDHKASCWCHNLLIFVRKAIRTVAAAEDKRADRHTQNSLSGRIAVEELLWSMGVNESYWDGLARQERLLQEMYGFWTALALRAAAPYRLGALVALYIILAILYSLILVTTAGSGQIICISVSSNCRWKGNLDAPPRGSIMFSRFTSACTLYLLLPPLAILIHRALHRCGILGNTPSLCFDATAEAVLASWAAMLHATLTHMLFPLLSRATSWATRRGCQRGLTMNVGREGQSTKAEKANTGKVGCVMTPSLSIPVTFVASTAVTITYYALMKEAMVLNITSAFAACFISLAIHSLVASASLSCSHNGTSGDLCHGTRSRDAMLKQSSSALLLIVLPFFLAGKIVFALSLLTTGGQADGELFGEFQRARRARRVGSGDGGATDFVTSFWLSDLAITSITLLTMIALLQKWKSVRNM</sequence>
<keyword evidence="1" id="KW-1133">Transmembrane helix</keyword>
<evidence type="ECO:0000256" key="1">
    <source>
        <dbReference type="SAM" id="Phobius"/>
    </source>
</evidence>
<dbReference type="AlphaFoldDB" id="A0A7S4HMT6"/>
<feature type="transmembrane region" description="Helical" evidence="1">
    <location>
        <begin position="384"/>
        <end position="404"/>
    </location>
</feature>
<accession>A0A7S4HMT6</accession>
<name>A0A7S4HMT6_9STRA</name>
<keyword evidence="1" id="KW-0472">Membrane</keyword>
<feature type="transmembrane region" description="Helical" evidence="1">
    <location>
        <begin position="252"/>
        <end position="273"/>
    </location>
</feature>
<proteinExistence type="predicted"/>
<evidence type="ECO:0000313" key="2">
    <source>
        <dbReference type="EMBL" id="CAE2203674.1"/>
    </source>
</evidence>